<keyword evidence="3" id="KW-0813">Transport</keyword>
<evidence type="ECO:0000256" key="9">
    <source>
        <dbReference type="SAM" id="Phobius"/>
    </source>
</evidence>
<evidence type="ECO:0000256" key="3">
    <source>
        <dbReference type="ARBA" id="ARBA00022448"/>
    </source>
</evidence>
<feature type="transmembrane region" description="Helical" evidence="9">
    <location>
        <begin position="62"/>
        <end position="82"/>
    </location>
</feature>
<evidence type="ECO:0000313" key="10">
    <source>
        <dbReference type="Ensembl" id="ENSSDUP00000011418.1"/>
    </source>
</evidence>
<evidence type="ECO:0000256" key="8">
    <source>
        <dbReference type="ARBA" id="ARBA00023303"/>
    </source>
</evidence>
<keyword evidence="7 9" id="KW-0472">Membrane</keyword>
<dbReference type="PANTHER" id="PTHR32261:SF4">
    <property type="entry name" value="CALCIUM HOMEOSTASIS MODULATOR PROTEIN 6"/>
    <property type="match status" value="1"/>
</dbReference>
<evidence type="ECO:0000256" key="2">
    <source>
        <dbReference type="ARBA" id="ARBA00008497"/>
    </source>
</evidence>
<dbReference type="GO" id="GO:0005886">
    <property type="term" value="C:plasma membrane"/>
    <property type="evidence" value="ECO:0007669"/>
    <property type="project" value="TreeGrafter"/>
</dbReference>
<evidence type="ECO:0000256" key="1">
    <source>
        <dbReference type="ARBA" id="ARBA00004141"/>
    </source>
</evidence>
<evidence type="ECO:0000256" key="7">
    <source>
        <dbReference type="ARBA" id="ARBA00023136"/>
    </source>
</evidence>
<dbReference type="InterPro" id="IPR029569">
    <property type="entry name" value="CALHM"/>
</dbReference>
<protein>
    <submittedName>
        <fullName evidence="10">Uncharacterized protein</fullName>
    </submittedName>
</protein>
<feature type="transmembrane region" description="Helical" evidence="9">
    <location>
        <begin position="30"/>
        <end position="50"/>
    </location>
</feature>
<name>A0A3B4TZM6_SERDU</name>
<keyword evidence="11" id="KW-1185">Reference proteome</keyword>
<dbReference type="GO" id="GO:0005261">
    <property type="term" value="F:monoatomic cation channel activity"/>
    <property type="evidence" value="ECO:0007669"/>
    <property type="project" value="TreeGrafter"/>
</dbReference>
<keyword evidence="6" id="KW-0406">Ion transport</keyword>
<sequence length="190" mass="21214">MSSLVLIILGGTNFLCTRFACPCESKQNVRLVVLFFIGPALLAFVLMIKIQGCESKKSWKERIGLLASSCVSSVVWILLMLFDGQYVACAFSSQSGRFVVIDNASRQKLCKADNHNASQELINTQKWYSGSQVRNNLMSLVWFAFRSLWCCAWSRSSYIHSSQALSRQFKEVVGGSGFLSARLFIVLFGP</sequence>
<dbReference type="Ensembl" id="ENSSDUT00000011632.1">
    <property type="protein sequence ID" value="ENSSDUP00000011418.1"/>
    <property type="gene ID" value="ENSSDUG00000008321.1"/>
</dbReference>
<evidence type="ECO:0000256" key="6">
    <source>
        <dbReference type="ARBA" id="ARBA00023065"/>
    </source>
</evidence>
<keyword evidence="8" id="KW-0407">Ion channel</keyword>
<accession>A0A3B4TZM6</accession>
<keyword evidence="4 9" id="KW-0812">Transmembrane</keyword>
<keyword evidence="5 9" id="KW-1133">Transmembrane helix</keyword>
<dbReference type="AlphaFoldDB" id="A0A3B4TZM6"/>
<evidence type="ECO:0000256" key="4">
    <source>
        <dbReference type="ARBA" id="ARBA00022692"/>
    </source>
</evidence>
<evidence type="ECO:0000313" key="11">
    <source>
        <dbReference type="Proteomes" id="UP000261420"/>
    </source>
</evidence>
<dbReference type="Pfam" id="PF14798">
    <property type="entry name" value="Ca_hom_mod"/>
    <property type="match status" value="1"/>
</dbReference>
<reference evidence="10" key="2">
    <citation type="submission" date="2025-09" db="UniProtKB">
        <authorList>
            <consortium name="Ensembl"/>
        </authorList>
    </citation>
    <scope>IDENTIFICATION</scope>
</reference>
<comment type="subcellular location">
    <subcellularLocation>
        <location evidence="1">Membrane</location>
        <topology evidence="1">Multi-pass membrane protein</topology>
    </subcellularLocation>
</comment>
<comment type="similarity">
    <text evidence="2">Belongs to the CALHM family.</text>
</comment>
<dbReference type="Proteomes" id="UP000261420">
    <property type="component" value="Unplaced"/>
</dbReference>
<dbReference type="PANTHER" id="PTHR32261">
    <property type="entry name" value="CALCIUM HOMEOSTASIS MODULATOR PROTEIN"/>
    <property type="match status" value="1"/>
</dbReference>
<proteinExistence type="inferred from homology"/>
<dbReference type="GO" id="GO:1904669">
    <property type="term" value="P:ATP export"/>
    <property type="evidence" value="ECO:0007669"/>
    <property type="project" value="UniProtKB-ARBA"/>
</dbReference>
<organism evidence="10 11">
    <name type="scientific">Seriola dumerili</name>
    <name type="common">Greater amberjack</name>
    <name type="synonym">Caranx dumerili</name>
    <dbReference type="NCBI Taxonomy" id="41447"/>
    <lineage>
        <taxon>Eukaryota</taxon>
        <taxon>Metazoa</taxon>
        <taxon>Chordata</taxon>
        <taxon>Craniata</taxon>
        <taxon>Vertebrata</taxon>
        <taxon>Euteleostomi</taxon>
        <taxon>Actinopterygii</taxon>
        <taxon>Neopterygii</taxon>
        <taxon>Teleostei</taxon>
        <taxon>Neoteleostei</taxon>
        <taxon>Acanthomorphata</taxon>
        <taxon>Carangaria</taxon>
        <taxon>Carangiformes</taxon>
        <taxon>Carangidae</taxon>
        <taxon>Seriola</taxon>
    </lineage>
</organism>
<dbReference type="GeneTree" id="ENSGT00610000087461"/>
<reference evidence="10" key="1">
    <citation type="submission" date="2025-08" db="UniProtKB">
        <authorList>
            <consortium name="Ensembl"/>
        </authorList>
    </citation>
    <scope>IDENTIFICATION</scope>
</reference>
<evidence type="ECO:0000256" key="5">
    <source>
        <dbReference type="ARBA" id="ARBA00022989"/>
    </source>
</evidence>